<name>A0ACC6T2M8_9HYPH</name>
<protein>
    <submittedName>
        <fullName evidence="1">Uncharacterized protein</fullName>
    </submittedName>
</protein>
<organism evidence="1 2">
    <name type="scientific">Mesorhizobium australicum</name>
    <dbReference type="NCBI Taxonomy" id="536018"/>
    <lineage>
        <taxon>Bacteria</taxon>
        <taxon>Pseudomonadati</taxon>
        <taxon>Pseudomonadota</taxon>
        <taxon>Alphaproteobacteria</taxon>
        <taxon>Hyphomicrobiales</taxon>
        <taxon>Phyllobacteriaceae</taxon>
        <taxon>Mesorhizobium</taxon>
    </lineage>
</organism>
<accession>A0ACC6T2M8</accession>
<keyword evidence="2" id="KW-1185">Reference proteome</keyword>
<evidence type="ECO:0000313" key="1">
    <source>
        <dbReference type="EMBL" id="MER9286163.1"/>
    </source>
</evidence>
<sequence>MGRRFISTVVCLLLLNAKAVAGWYHVENYEGFLGPSPIHFSIQTYDSLGSAPKVDGSYFYDAKQSPIALYGTVSGTKFVLCEISDDNEFYRIMVQGPRPAVDTTSCPFSLDLNGNAVTGSWSKGTDRYPVTLTKVASLDDTGEAKTDGTVEISFWAQTATDRFSGIYTDTSAGLCMEKMRVIKKSSRRVVQEITFPDDDVCSAGMLMTTIYMNVERWVERGKDVISVNFRGGGAGTAVDYVFNGRTGKYQWRK</sequence>
<dbReference type="EMBL" id="JAMYRI010000011">
    <property type="protein sequence ID" value="MER9286163.1"/>
    <property type="molecule type" value="Genomic_DNA"/>
</dbReference>
<comment type="caution">
    <text evidence="1">The sequence shown here is derived from an EMBL/GenBank/DDBJ whole genome shotgun (WGS) entry which is preliminary data.</text>
</comment>
<reference evidence="1 2" key="1">
    <citation type="journal article" date="2024" name="Proc. Natl. Acad. Sci. U.S.A.">
        <title>The evolutionary genomics of adaptation to stress in wild rhizobium bacteria.</title>
        <authorList>
            <person name="Kehlet-Delgado H."/>
            <person name="Montoya A.P."/>
            <person name="Jensen K.T."/>
            <person name="Wendlandt C.E."/>
            <person name="Dexheimer C."/>
            <person name="Roberts M."/>
            <person name="Torres Martinez L."/>
            <person name="Friesen M.L."/>
            <person name="Griffitts J.S."/>
            <person name="Porter S.S."/>
        </authorList>
    </citation>
    <scope>NUCLEOTIDE SEQUENCE [LARGE SCALE GENOMIC DNA]</scope>
    <source>
        <strain evidence="1 2">M0468</strain>
    </source>
</reference>
<proteinExistence type="predicted"/>
<gene>
    <name evidence="1" type="ORF">NKI81_19715</name>
</gene>
<evidence type="ECO:0000313" key="2">
    <source>
        <dbReference type="Proteomes" id="UP001480082"/>
    </source>
</evidence>
<dbReference type="Proteomes" id="UP001480082">
    <property type="component" value="Unassembled WGS sequence"/>
</dbReference>